<evidence type="ECO:0000313" key="3">
    <source>
        <dbReference type="Proteomes" id="UP000249464"/>
    </source>
</evidence>
<evidence type="ECO:0000256" key="1">
    <source>
        <dbReference type="SAM" id="SignalP"/>
    </source>
</evidence>
<gene>
    <name evidence="2" type="primary">BQ5605_C033g11197</name>
    <name evidence="2" type="ORF">BQ5605_C033G11197</name>
</gene>
<evidence type="ECO:0000313" key="2">
    <source>
        <dbReference type="EMBL" id="SGZ02235.1"/>
    </source>
</evidence>
<name>A0A2X0MGZ6_9BASI</name>
<feature type="chain" id="PRO_5016083619" evidence="1">
    <location>
        <begin position="21"/>
        <end position="68"/>
    </location>
</feature>
<protein>
    <submittedName>
        <fullName evidence="2">BQ5605_C033g11197 protein</fullName>
    </submittedName>
</protein>
<keyword evidence="1" id="KW-0732">Signal</keyword>
<proteinExistence type="predicted"/>
<feature type="signal peptide" evidence="1">
    <location>
        <begin position="1"/>
        <end position="20"/>
    </location>
</feature>
<accession>A0A2X0MGZ6</accession>
<dbReference type="Proteomes" id="UP000249464">
    <property type="component" value="Unassembled WGS sequence"/>
</dbReference>
<keyword evidence="3" id="KW-1185">Reference proteome</keyword>
<sequence>MKASLLSLVGLAFANTVVQGRVNSPPPPFPLPPCLVRCATNYIACVQPCKPPSDEKCRTHCDNVYVSL</sequence>
<dbReference type="EMBL" id="FQNC01000066">
    <property type="protein sequence ID" value="SGZ02235.1"/>
    <property type="molecule type" value="Genomic_DNA"/>
</dbReference>
<dbReference type="AlphaFoldDB" id="A0A2X0MGZ6"/>
<organism evidence="2 3">
    <name type="scientific">Microbotryum silenes-dioicae</name>
    <dbReference type="NCBI Taxonomy" id="796604"/>
    <lineage>
        <taxon>Eukaryota</taxon>
        <taxon>Fungi</taxon>
        <taxon>Dikarya</taxon>
        <taxon>Basidiomycota</taxon>
        <taxon>Pucciniomycotina</taxon>
        <taxon>Microbotryomycetes</taxon>
        <taxon>Microbotryales</taxon>
        <taxon>Microbotryaceae</taxon>
        <taxon>Microbotryum</taxon>
    </lineage>
</organism>
<reference evidence="2 3" key="1">
    <citation type="submission" date="2016-11" db="EMBL/GenBank/DDBJ databases">
        <authorList>
            <person name="Jaros S."/>
            <person name="Januszkiewicz K."/>
            <person name="Wedrychowicz H."/>
        </authorList>
    </citation>
    <scope>NUCLEOTIDE SEQUENCE [LARGE SCALE GENOMIC DNA]</scope>
</reference>